<evidence type="ECO:0000256" key="1">
    <source>
        <dbReference type="ARBA" id="ARBA00006787"/>
    </source>
</evidence>
<evidence type="ECO:0000313" key="7">
    <source>
        <dbReference type="Proteomes" id="UP000193642"/>
    </source>
</evidence>
<proteinExistence type="inferred from homology"/>
<dbReference type="PANTHER" id="PTHR10543">
    <property type="entry name" value="BETA-CAROTENE DIOXYGENASE"/>
    <property type="match status" value="1"/>
</dbReference>
<dbReference type="AlphaFoldDB" id="A0A1Y2CKY2"/>
<organism evidence="6 7">
    <name type="scientific">Rhizoclosmatium globosum</name>
    <dbReference type="NCBI Taxonomy" id="329046"/>
    <lineage>
        <taxon>Eukaryota</taxon>
        <taxon>Fungi</taxon>
        <taxon>Fungi incertae sedis</taxon>
        <taxon>Chytridiomycota</taxon>
        <taxon>Chytridiomycota incertae sedis</taxon>
        <taxon>Chytridiomycetes</taxon>
        <taxon>Chytridiales</taxon>
        <taxon>Chytriomycetaceae</taxon>
        <taxon>Rhizoclosmatium</taxon>
    </lineage>
</organism>
<dbReference type="Proteomes" id="UP000193642">
    <property type="component" value="Unassembled WGS sequence"/>
</dbReference>
<dbReference type="Pfam" id="PF03055">
    <property type="entry name" value="RPE65"/>
    <property type="match status" value="1"/>
</dbReference>
<dbReference type="STRING" id="329046.A0A1Y2CKY2"/>
<dbReference type="GO" id="GO:0016121">
    <property type="term" value="P:carotene catabolic process"/>
    <property type="evidence" value="ECO:0007669"/>
    <property type="project" value="TreeGrafter"/>
</dbReference>
<evidence type="ECO:0000256" key="5">
    <source>
        <dbReference type="PIRSR" id="PIRSR604294-1"/>
    </source>
</evidence>
<feature type="binding site" evidence="5">
    <location>
        <position position="250"/>
    </location>
    <ligand>
        <name>Fe cation</name>
        <dbReference type="ChEBI" id="CHEBI:24875"/>
        <note>catalytic</note>
    </ligand>
</feature>
<keyword evidence="3" id="KW-0560">Oxidoreductase</keyword>
<evidence type="ECO:0008006" key="8">
    <source>
        <dbReference type="Google" id="ProtNLM"/>
    </source>
</evidence>
<feature type="binding site" evidence="5">
    <location>
        <position position="318"/>
    </location>
    <ligand>
        <name>Fe cation</name>
        <dbReference type="ChEBI" id="CHEBI:24875"/>
        <note>catalytic</note>
    </ligand>
</feature>
<gene>
    <name evidence="6" type="ORF">BCR33DRAFT_735871</name>
</gene>
<keyword evidence="2 5" id="KW-0479">Metal-binding</keyword>
<dbReference type="GO" id="GO:0010436">
    <property type="term" value="F:carotenoid dioxygenase activity"/>
    <property type="evidence" value="ECO:0007669"/>
    <property type="project" value="TreeGrafter"/>
</dbReference>
<name>A0A1Y2CKY2_9FUNG</name>
<evidence type="ECO:0000256" key="4">
    <source>
        <dbReference type="ARBA" id="ARBA00023004"/>
    </source>
</evidence>
<evidence type="ECO:0000256" key="3">
    <source>
        <dbReference type="ARBA" id="ARBA00023002"/>
    </source>
</evidence>
<keyword evidence="4 5" id="KW-0408">Iron</keyword>
<dbReference type="GO" id="GO:0046872">
    <property type="term" value="F:metal ion binding"/>
    <property type="evidence" value="ECO:0007669"/>
    <property type="project" value="UniProtKB-KW"/>
</dbReference>
<protein>
    <recommendedName>
        <fullName evidence="8">Carotenoid oxygenase</fullName>
    </recommendedName>
</protein>
<comment type="similarity">
    <text evidence="1">Belongs to the carotenoid oxygenase family.</text>
</comment>
<dbReference type="InterPro" id="IPR004294">
    <property type="entry name" value="Carotenoid_Oase"/>
</dbReference>
<accession>A0A1Y2CKY2</accession>
<keyword evidence="7" id="KW-1185">Reference proteome</keyword>
<dbReference type="EMBL" id="MCGO01000013">
    <property type="protein sequence ID" value="ORY47689.1"/>
    <property type="molecule type" value="Genomic_DNA"/>
</dbReference>
<comment type="cofactor">
    <cofactor evidence="5">
        <name>Fe(2+)</name>
        <dbReference type="ChEBI" id="CHEBI:29033"/>
    </cofactor>
    <text evidence="5">Binds 1 Fe(2+) ion per subunit.</text>
</comment>
<comment type="caution">
    <text evidence="6">The sequence shown here is derived from an EMBL/GenBank/DDBJ whole genome shotgun (WGS) entry which is preliminary data.</text>
</comment>
<evidence type="ECO:0000313" key="6">
    <source>
        <dbReference type="EMBL" id="ORY47689.1"/>
    </source>
</evidence>
<evidence type="ECO:0000256" key="2">
    <source>
        <dbReference type="ARBA" id="ARBA00022723"/>
    </source>
</evidence>
<dbReference type="OrthoDB" id="407010at2759"/>
<dbReference type="PANTHER" id="PTHR10543:SF24">
    <property type="entry name" value="CAROTENOID ISOMEROOXYGENASE"/>
    <property type="match status" value="1"/>
</dbReference>
<reference evidence="6 7" key="1">
    <citation type="submission" date="2016-07" db="EMBL/GenBank/DDBJ databases">
        <title>Pervasive Adenine N6-methylation of Active Genes in Fungi.</title>
        <authorList>
            <consortium name="DOE Joint Genome Institute"/>
            <person name="Mondo S.J."/>
            <person name="Dannebaum R.O."/>
            <person name="Kuo R.C."/>
            <person name="Labutti K."/>
            <person name="Haridas S."/>
            <person name="Kuo A."/>
            <person name="Salamov A."/>
            <person name="Ahrendt S.R."/>
            <person name="Lipzen A."/>
            <person name="Sullivan W."/>
            <person name="Andreopoulos W.B."/>
            <person name="Clum A."/>
            <person name="Lindquist E."/>
            <person name="Daum C."/>
            <person name="Ramamoorthy G.K."/>
            <person name="Gryganskyi A."/>
            <person name="Culley D."/>
            <person name="Magnuson J.K."/>
            <person name="James T.Y."/>
            <person name="O'Malley M.A."/>
            <person name="Stajich J.E."/>
            <person name="Spatafora J.W."/>
            <person name="Visel A."/>
            <person name="Grigoriev I.V."/>
        </authorList>
    </citation>
    <scope>NUCLEOTIDE SEQUENCE [LARGE SCALE GENOMIC DNA]</scope>
    <source>
        <strain evidence="6 7">JEL800</strain>
    </source>
</reference>
<feature type="binding site" evidence="5">
    <location>
        <position position="198"/>
    </location>
    <ligand>
        <name>Fe cation</name>
        <dbReference type="ChEBI" id="CHEBI:24875"/>
        <note>catalytic</note>
    </ligand>
</feature>
<sequence>MIGKIDDPQWPFLAAFTDFKQENEVLEPVDCAVEGSIPSWLHGQLYRTGPGIFDIQAEGRTISLDHWFDGIAITHLFEIHQRGKVTYRNRVTGKSRKESIERNGIMASTIGPFKDPCQALYKKMFSVFGHPSQPSTLNVTVSPRLMLPGEKKPLCVLKTDANALQFIDPNTLIPVEGPPKDYGVLNSELAKYPFSAAHEEYDPITDSFMNIVGNMGNKAEYIVFESFQNVPTTTATILAKFKDPYANFIHSFSSTSKYVIIQFWPLSFGSKGKKLFETTNMVDALEWDPKRNARFIVIDRLEQRVVVEYQHPADFCFHTVNAFDDEDTGDVVLDLLMSGTGEQLAAYSVSQLRNITDQESLKRIRTLTTTRFQRLRLADLEEARMTYVHGDALPKTAPFAQVVFDDSISMELPRINPKWRHRADYRFVYGVSTMFRHLHSHALFDSLVKFDVSTQSHVSWMKVGHTPSEPMFVPNPDGDGSEDDGVVLSIVLDGSLNKSYMLVLDAKNFEELAKADIGQACRMDFTELLCKSVVLSISLSISCCYKF</sequence>